<protein>
    <submittedName>
        <fullName evidence="1">Uncharacterized protein</fullName>
    </submittedName>
</protein>
<evidence type="ECO:0000313" key="2">
    <source>
        <dbReference type="Proteomes" id="UP000186309"/>
    </source>
</evidence>
<name>A0A1U7CWF5_9BACT</name>
<dbReference type="STRING" id="1387353.BSF38_04841"/>
<organism evidence="1 2">
    <name type="scientific">Paludisphaera borealis</name>
    <dbReference type="NCBI Taxonomy" id="1387353"/>
    <lineage>
        <taxon>Bacteria</taxon>
        <taxon>Pseudomonadati</taxon>
        <taxon>Planctomycetota</taxon>
        <taxon>Planctomycetia</taxon>
        <taxon>Isosphaerales</taxon>
        <taxon>Isosphaeraceae</taxon>
        <taxon>Paludisphaera</taxon>
    </lineage>
</organism>
<accession>A0A1U7CWF5</accession>
<dbReference type="AlphaFoldDB" id="A0A1U7CWF5"/>
<sequence length="233" mass="24917">MNPLQDRIEIVDGRPIVKATGQSVDDVVRRLEGGEPTVKVAAGQPLDLIAALAFAALGDDSSEGPSLVQQPPGRPRLDEALSAPELGRLFPNAPRVAILALSAGLLQIHDFWEPSHEAAQEADDLGERRFSAYWHAVAHRREPDPGNASYWFRRVGKHPLFPALAEAAAPLLLEYGDDRLTARLTGTGAWNPSAMIDLCATAKTGTAQAGLARRLQRLELGLLLAATAEAASD</sequence>
<evidence type="ECO:0000313" key="1">
    <source>
        <dbReference type="EMBL" id="APW63277.1"/>
    </source>
</evidence>
<dbReference type="OrthoDB" id="370799at2"/>
<dbReference type="RefSeq" id="WP_076349647.1">
    <property type="nucleotide sequence ID" value="NZ_CP019082.1"/>
</dbReference>
<dbReference type="KEGG" id="pbor:BSF38_04841"/>
<dbReference type="EMBL" id="CP019082">
    <property type="protein sequence ID" value="APW63277.1"/>
    <property type="molecule type" value="Genomic_DNA"/>
</dbReference>
<dbReference type="Proteomes" id="UP000186309">
    <property type="component" value="Chromosome"/>
</dbReference>
<keyword evidence="2" id="KW-1185">Reference proteome</keyword>
<reference evidence="2" key="1">
    <citation type="submission" date="2016-12" db="EMBL/GenBank/DDBJ databases">
        <title>Comparative genomics of four Isosphaeraceae planctomycetes: a common pool of plasmids and glycoside hydrolase genes.</title>
        <authorList>
            <person name="Ivanova A."/>
        </authorList>
    </citation>
    <scope>NUCLEOTIDE SEQUENCE [LARGE SCALE GENOMIC DNA]</scope>
    <source>
        <strain evidence="2">PX4</strain>
    </source>
</reference>
<gene>
    <name evidence="1" type="ORF">BSF38_04841</name>
</gene>
<proteinExistence type="predicted"/>